<sequence length="57" mass="6540">MHVGTCQGELKHRRITGQDKVLLGLLLPLRMISGRGSSRRARIVRKERSHSLKYVML</sequence>
<dbReference type="Proteomes" id="UP000215914">
    <property type="component" value="Chromosome 4"/>
</dbReference>
<gene>
    <name evidence="1" type="ORF">HannXRQ_Chr04g0112361</name>
</gene>
<accession>A0A251V0A3</accession>
<organism evidence="1 2">
    <name type="scientific">Helianthus annuus</name>
    <name type="common">Common sunflower</name>
    <dbReference type="NCBI Taxonomy" id="4232"/>
    <lineage>
        <taxon>Eukaryota</taxon>
        <taxon>Viridiplantae</taxon>
        <taxon>Streptophyta</taxon>
        <taxon>Embryophyta</taxon>
        <taxon>Tracheophyta</taxon>
        <taxon>Spermatophyta</taxon>
        <taxon>Magnoliopsida</taxon>
        <taxon>eudicotyledons</taxon>
        <taxon>Gunneridae</taxon>
        <taxon>Pentapetalae</taxon>
        <taxon>asterids</taxon>
        <taxon>campanulids</taxon>
        <taxon>Asterales</taxon>
        <taxon>Asteraceae</taxon>
        <taxon>Asteroideae</taxon>
        <taxon>Heliantheae alliance</taxon>
        <taxon>Heliantheae</taxon>
        <taxon>Helianthus</taxon>
    </lineage>
</organism>
<keyword evidence="2" id="KW-1185">Reference proteome</keyword>
<dbReference type="InParanoid" id="A0A251V0A3"/>
<evidence type="ECO:0000313" key="2">
    <source>
        <dbReference type="Proteomes" id="UP000215914"/>
    </source>
</evidence>
<evidence type="ECO:0000313" key="1">
    <source>
        <dbReference type="EMBL" id="OTG28536.1"/>
    </source>
</evidence>
<reference evidence="2" key="1">
    <citation type="journal article" date="2017" name="Nature">
        <title>The sunflower genome provides insights into oil metabolism, flowering and Asterid evolution.</title>
        <authorList>
            <person name="Badouin H."/>
            <person name="Gouzy J."/>
            <person name="Grassa C.J."/>
            <person name="Murat F."/>
            <person name="Staton S.E."/>
            <person name="Cottret L."/>
            <person name="Lelandais-Briere C."/>
            <person name="Owens G.L."/>
            <person name="Carrere S."/>
            <person name="Mayjonade B."/>
            <person name="Legrand L."/>
            <person name="Gill N."/>
            <person name="Kane N.C."/>
            <person name="Bowers J.E."/>
            <person name="Hubner S."/>
            <person name="Bellec A."/>
            <person name="Berard A."/>
            <person name="Berges H."/>
            <person name="Blanchet N."/>
            <person name="Boniface M.C."/>
            <person name="Brunel D."/>
            <person name="Catrice O."/>
            <person name="Chaidir N."/>
            <person name="Claudel C."/>
            <person name="Donnadieu C."/>
            <person name="Faraut T."/>
            <person name="Fievet G."/>
            <person name="Helmstetter N."/>
            <person name="King M."/>
            <person name="Knapp S.J."/>
            <person name="Lai Z."/>
            <person name="Le Paslier M.C."/>
            <person name="Lippi Y."/>
            <person name="Lorenzon L."/>
            <person name="Mandel J.R."/>
            <person name="Marage G."/>
            <person name="Marchand G."/>
            <person name="Marquand E."/>
            <person name="Bret-Mestries E."/>
            <person name="Morien E."/>
            <person name="Nambeesan S."/>
            <person name="Nguyen T."/>
            <person name="Pegot-Espagnet P."/>
            <person name="Pouilly N."/>
            <person name="Raftis F."/>
            <person name="Sallet E."/>
            <person name="Schiex T."/>
            <person name="Thomas J."/>
            <person name="Vandecasteele C."/>
            <person name="Vares D."/>
            <person name="Vear F."/>
            <person name="Vautrin S."/>
            <person name="Crespi M."/>
            <person name="Mangin B."/>
            <person name="Burke J.M."/>
            <person name="Salse J."/>
            <person name="Munos S."/>
            <person name="Vincourt P."/>
            <person name="Rieseberg L.H."/>
            <person name="Langlade N.B."/>
        </authorList>
    </citation>
    <scope>NUCLEOTIDE SEQUENCE [LARGE SCALE GENOMIC DNA]</scope>
    <source>
        <strain evidence="2">cv. SF193</strain>
    </source>
</reference>
<dbReference type="AlphaFoldDB" id="A0A251V0A3"/>
<proteinExistence type="predicted"/>
<protein>
    <submittedName>
        <fullName evidence="1">Uncharacterized protein</fullName>
    </submittedName>
</protein>
<name>A0A251V0A3_HELAN</name>
<dbReference type="EMBL" id="CM007893">
    <property type="protein sequence ID" value="OTG28536.1"/>
    <property type="molecule type" value="Genomic_DNA"/>
</dbReference>